<organism evidence="1 2">
    <name type="scientific">Brassica carinata</name>
    <name type="common">Ethiopian mustard</name>
    <name type="synonym">Abyssinian cabbage</name>
    <dbReference type="NCBI Taxonomy" id="52824"/>
    <lineage>
        <taxon>Eukaryota</taxon>
        <taxon>Viridiplantae</taxon>
        <taxon>Streptophyta</taxon>
        <taxon>Embryophyta</taxon>
        <taxon>Tracheophyta</taxon>
        <taxon>Spermatophyta</taxon>
        <taxon>Magnoliopsida</taxon>
        <taxon>eudicotyledons</taxon>
        <taxon>Gunneridae</taxon>
        <taxon>Pentapetalae</taxon>
        <taxon>rosids</taxon>
        <taxon>malvids</taxon>
        <taxon>Brassicales</taxon>
        <taxon>Brassicaceae</taxon>
        <taxon>Brassiceae</taxon>
        <taxon>Brassica</taxon>
    </lineage>
</organism>
<name>A0A8X7U179_BRACI</name>
<dbReference type="Gene3D" id="3.40.50.720">
    <property type="entry name" value="NAD(P)-binding Rossmann-like Domain"/>
    <property type="match status" value="1"/>
</dbReference>
<dbReference type="SUPFAM" id="SSF69572">
    <property type="entry name" value="Activating enzymes of the ubiquitin-like proteins"/>
    <property type="match status" value="1"/>
</dbReference>
<evidence type="ECO:0000313" key="2">
    <source>
        <dbReference type="Proteomes" id="UP000886595"/>
    </source>
</evidence>
<dbReference type="InterPro" id="IPR035985">
    <property type="entry name" value="Ubiquitin-activating_enz"/>
</dbReference>
<accession>A0A8X7U179</accession>
<gene>
    <name evidence="1" type="ORF">Bca52824_078695</name>
</gene>
<keyword evidence="2" id="KW-1185">Reference proteome</keyword>
<dbReference type="GO" id="GO:0008641">
    <property type="term" value="F:ubiquitin-like modifier activating enzyme activity"/>
    <property type="evidence" value="ECO:0007669"/>
    <property type="project" value="InterPro"/>
</dbReference>
<proteinExistence type="predicted"/>
<reference evidence="1 2" key="1">
    <citation type="submission" date="2020-02" db="EMBL/GenBank/DDBJ databases">
        <authorList>
            <person name="Ma Q."/>
            <person name="Huang Y."/>
            <person name="Song X."/>
            <person name="Pei D."/>
        </authorList>
    </citation>
    <scope>NUCLEOTIDE SEQUENCE [LARGE SCALE GENOMIC DNA]</scope>
    <source>
        <strain evidence="1">Sxm20200214</strain>
        <tissue evidence="1">Leaf</tissue>
    </source>
</reference>
<comment type="caution">
    <text evidence="1">The sequence shown here is derived from an EMBL/GenBank/DDBJ whole genome shotgun (WGS) entry which is preliminary data.</text>
</comment>
<evidence type="ECO:0000313" key="1">
    <source>
        <dbReference type="EMBL" id="KAG2259401.1"/>
    </source>
</evidence>
<sequence length="148" mass="16517">MAGYDSVKAKFIEESPDTLIMTSPSFFSQFTLVIATQLVEDSMVKLDRICREENIKLVFVRSYGLAGIVRVSIKIIPFLHTIIDSKPDHFLDDLRLNNHGVSQTCHRGRSIVDYSFTFACLCSLVVGVVESSLYSPSCSPFVCLCNLV</sequence>
<protein>
    <submittedName>
        <fullName evidence="1">Uncharacterized protein</fullName>
    </submittedName>
</protein>
<dbReference type="EMBL" id="JAAMPC010000015">
    <property type="protein sequence ID" value="KAG2259401.1"/>
    <property type="molecule type" value="Genomic_DNA"/>
</dbReference>
<dbReference type="Proteomes" id="UP000886595">
    <property type="component" value="Unassembled WGS sequence"/>
</dbReference>
<dbReference type="AlphaFoldDB" id="A0A8X7U179"/>
<dbReference type="OrthoDB" id="1090913at2759"/>